<gene>
    <name evidence="3" type="ORF">AMECASPLE_004644</name>
</gene>
<sequence length="221" mass="24696">VTMWQFWMKFILVWISRATPIFGQSGDNDWGSGFDIYPALMATSDTLEAAGDAPVSVKSNYLLTTPSPPPLLQFEPQPDNCSVHFSTNAAVSAQRLKARRKELDHLRAIQGGNKAVVENLEQFVGAQLGDQKYEDVIKENIIGIQEDYKGCKEDLEKAEEDLKSQLEGDGFAGMQKIREESVVFEETLRAAADIASRLERSSQALHASFSRQLKDIVRIHH</sequence>
<evidence type="ECO:0000256" key="2">
    <source>
        <dbReference type="SAM" id="SignalP"/>
    </source>
</evidence>
<comment type="caution">
    <text evidence="3">The sequence shown here is derived from an EMBL/GenBank/DDBJ whole genome shotgun (WGS) entry which is preliminary data.</text>
</comment>
<feature type="signal peptide" evidence="2">
    <location>
        <begin position="1"/>
        <end position="18"/>
    </location>
</feature>
<accession>A0ABV1A611</accession>
<protein>
    <submittedName>
        <fullName evidence="3">Uncharacterized protein</fullName>
    </submittedName>
</protein>
<feature type="chain" id="PRO_5047025503" evidence="2">
    <location>
        <begin position="19"/>
        <end position="221"/>
    </location>
</feature>
<dbReference type="Proteomes" id="UP001469553">
    <property type="component" value="Unassembled WGS sequence"/>
</dbReference>
<organism evidence="3 4">
    <name type="scientific">Ameca splendens</name>
    <dbReference type="NCBI Taxonomy" id="208324"/>
    <lineage>
        <taxon>Eukaryota</taxon>
        <taxon>Metazoa</taxon>
        <taxon>Chordata</taxon>
        <taxon>Craniata</taxon>
        <taxon>Vertebrata</taxon>
        <taxon>Euteleostomi</taxon>
        <taxon>Actinopterygii</taxon>
        <taxon>Neopterygii</taxon>
        <taxon>Teleostei</taxon>
        <taxon>Neoteleostei</taxon>
        <taxon>Acanthomorphata</taxon>
        <taxon>Ovalentaria</taxon>
        <taxon>Atherinomorphae</taxon>
        <taxon>Cyprinodontiformes</taxon>
        <taxon>Goodeidae</taxon>
        <taxon>Ameca</taxon>
    </lineage>
</organism>
<name>A0ABV1A611_9TELE</name>
<dbReference type="EMBL" id="JAHRIP010084839">
    <property type="protein sequence ID" value="MEQ2313691.1"/>
    <property type="molecule type" value="Genomic_DNA"/>
</dbReference>
<feature type="coiled-coil region" evidence="1">
    <location>
        <begin position="141"/>
        <end position="168"/>
    </location>
</feature>
<keyword evidence="1" id="KW-0175">Coiled coil</keyword>
<evidence type="ECO:0000313" key="4">
    <source>
        <dbReference type="Proteomes" id="UP001469553"/>
    </source>
</evidence>
<keyword evidence="2" id="KW-0732">Signal</keyword>
<evidence type="ECO:0000313" key="3">
    <source>
        <dbReference type="EMBL" id="MEQ2313691.1"/>
    </source>
</evidence>
<reference evidence="3 4" key="1">
    <citation type="submission" date="2021-06" db="EMBL/GenBank/DDBJ databases">
        <authorList>
            <person name="Palmer J.M."/>
        </authorList>
    </citation>
    <scope>NUCLEOTIDE SEQUENCE [LARGE SCALE GENOMIC DNA]</scope>
    <source>
        <strain evidence="3 4">AS_MEX2019</strain>
        <tissue evidence="3">Muscle</tissue>
    </source>
</reference>
<keyword evidence="4" id="KW-1185">Reference proteome</keyword>
<evidence type="ECO:0000256" key="1">
    <source>
        <dbReference type="SAM" id="Coils"/>
    </source>
</evidence>
<proteinExistence type="predicted"/>
<feature type="non-terminal residue" evidence="3">
    <location>
        <position position="1"/>
    </location>
</feature>